<gene>
    <name evidence="1" type="ORF">CCM_05351</name>
</gene>
<dbReference type="GeneID" id="18167369"/>
<name>G3JJ46_CORMM</name>
<dbReference type="RefSeq" id="XP_006670558.1">
    <property type="nucleotide sequence ID" value="XM_006670495.1"/>
</dbReference>
<reference evidence="1 2" key="1">
    <citation type="journal article" date="2011" name="Genome Biol.">
        <title>Genome sequence of the insect pathogenic fungus Cordyceps militaris, a valued traditional Chinese medicine.</title>
        <authorList>
            <person name="Zheng P."/>
            <person name="Xia Y."/>
            <person name="Xiao G."/>
            <person name="Xiong C."/>
            <person name="Hu X."/>
            <person name="Zhang S."/>
            <person name="Zheng H."/>
            <person name="Huang Y."/>
            <person name="Zhou Y."/>
            <person name="Wang S."/>
            <person name="Zhao G.P."/>
            <person name="Liu X."/>
            <person name="St Leger R.J."/>
            <person name="Wang C."/>
        </authorList>
    </citation>
    <scope>NUCLEOTIDE SEQUENCE [LARGE SCALE GENOMIC DNA]</scope>
    <source>
        <strain evidence="1 2">CM01</strain>
    </source>
</reference>
<dbReference type="InParanoid" id="G3JJ46"/>
<dbReference type="EMBL" id="JH126402">
    <property type="protein sequence ID" value="EGX91193.1"/>
    <property type="molecule type" value="Genomic_DNA"/>
</dbReference>
<evidence type="ECO:0000313" key="1">
    <source>
        <dbReference type="EMBL" id="EGX91193.1"/>
    </source>
</evidence>
<sequence>MRMHAVRSGVGLVPAVTTQPGPGLGEAQRGSALGVGLCDKSRPEQMLHRGFKGRALSSIFGPRVWLQVCGRGWSTLYGHKAELQAQKRDRQSAFILQVLQ</sequence>
<dbReference type="Proteomes" id="UP000001610">
    <property type="component" value="Unassembled WGS sequence"/>
</dbReference>
<proteinExistence type="predicted"/>
<evidence type="ECO:0000313" key="2">
    <source>
        <dbReference type="Proteomes" id="UP000001610"/>
    </source>
</evidence>
<accession>G3JJ46</accession>
<protein>
    <submittedName>
        <fullName evidence="1">Uncharacterized protein</fullName>
    </submittedName>
</protein>
<dbReference type="HOGENOM" id="CLU_2305954_0_0_1"/>
<organism evidence="1 2">
    <name type="scientific">Cordyceps militaris (strain CM01)</name>
    <name type="common">Caterpillar fungus</name>
    <dbReference type="NCBI Taxonomy" id="983644"/>
    <lineage>
        <taxon>Eukaryota</taxon>
        <taxon>Fungi</taxon>
        <taxon>Dikarya</taxon>
        <taxon>Ascomycota</taxon>
        <taxon>Pezizomycotina</taxon>
        <taxon>Sordariomycetes</taxon>
        <taxon>Hypocreomycetidae</taxon>
        <taxon>Hypocreales</taxon>
        <taxon>Cordycipitaceae</taxon>
        <taxon>Cordyceps</taxon>
    </lineage>
</organism>
<dbReference type="AlphaFoldDB" id="G3JJ46"/>
<dbReference type="KEGG" id="cmt:CCM_05351"/>
<dbReference type="VEuPathDB" id="FungiDB:CCM_05351"/>
<keyword evidence="2" id="KW-1185">Reference proteome</keyword>